<feature type="transmembrane region" description="Helical" evidence="4">
    <location>
        <begin position="7"/>
        <end position="27"/>
    </location>
</feature>
<name>A0A834IZL3_RHYFE</name>
<dbReference type="EMBL" id="JAACXV010000108">
    <property type="protein sequence ID" value="KAF7283437.1"/>
    <property type="molecule type" value="Genomic_DNA"/>
</dbReference>
<dbReference type="InterPro" id="IPR000472">
    <property type="entry name" value="Activin_recp"/>
</dbReference>
<dbReference type="SUPFAM" id="SSF57302">
    <property type="entry name" value="Snake toxin-like"/>
    <property type="match status" value="1"/>
</dbReference>
<comment type="caution">
    <text evidence="6">The sequence shown here is derived from an EMBL/GenBank/DDBJ whole genome shotgun (WGS) entry which is preliminary data.</text>
</comment>
<keyword evidence="2" id="KW-0732">Signal</keyword>
<comment type="subcellular location">
    <subcellularLocation>
        <location evidence="1">Membrane</location>
    </subcellularLocation>
</comment>
<dbReference type="CDD" id="cd23598">
    <property type="entry name" value="TFP_LU_ECD_Babo"/>
    <property type="match status" value="1"/>
</dbReference>
<evidence type="ECO:0000256" key="2">
    <source>
        <dbReference type="ARBA" id="ARBA00022729"/>
    </source>
</evidence>
<evidence type="ECO:0000256" key="3">
    <source>
        <dbReference type="ARBA" id="ARBA00023136"/>
    </source>
</evidence>
<proteinExistence type="predicted"/>
<dbReference type="Gene3D" id="2.10.60.10">
    <property type="entry name" value="CD59"/>
    <property type="match status" value="1"/>
</dbReference>
<dbReference type="OrthoDB" id="69842at2759"/>
<dbReference type="Proteomes" id="UP000625711">
    <property type="component" value="Unassembled WGS sequence"/>
</dbReference>
<dbReference type="GO" id="GO:0016020">
    <property type="term" value="C:membrane"/>
    <property type="evidence" value="ECO:0007669"/>
    <property type="project" value="UniProtKB-SubCell"/>
</dbReference>
<dbReference type="InterPro" id="IPR045860">
    <property type="entry name" value="Snake_toxin-like_sf"/>
</dbReference>
<keyword evidence="4" id="KW-1133">Transmembrane helix</keyword>
<dbReference type="GO" id="GO:0004675">
    <property type="term" value="F:transmembrane receptor protein serine/threonine kinase activity"/>
    <property type="evidence" value="ECO:0007669"/>
    <property type="project" value="InterPro"/>
</dbReference>
<dbReference type="Pfam" id="PF01064">
    <property type="entry name" value="Activin_recp"/>
    <property type="match status" value="1"/>
</dbReference>
<evidence type="ECO:0000313" key="7">
    <source>
        <dbReference type="Proteomes" id="UP000625711"/>
    </source>
</evidence>
<keyword evidence="7" id="KW-1185">Reference proteome</keyword>
<gene>
    <name evidence="6" type="ORF">GWI33_000576</name>
</gene>
<organism evidence="6 7">
    <name type="scientific">Rhynchophorus ferrugineus</name>
    <name type="common">Red palm weevil</name>
    <name type="synonym">Curculio ferrugineus</name>
    <dbReference type="NCBI Taxonomy" id="354439"/>
    <lineage>
        <taxon>Eukaryota</taxon>
        <taxon>Metazoa</taxon>
        <taxon>Ecdysozoa</taxon>
        <taxon>Arthropoda</taxon>
        <taxon>Hexapoda</taxon>
        <taxon>Insecta</taxon>
        <taxon>Pterygota</taxon>
        <taxon>Neoptera</taxon>
        <taxon>Endopterygota</taxon>
        <taxon>Coleoptera</taxon>
        <taxon>Polyphaga</taxon>
        <taxon>Cucujiformia</taxon>
        <taxon>Curculionidae</taxon>
        <taxon>Dryophthorinae</taxon>
        <taxon>Rhynchophorus</taxon>
    </lineage>
</organism>
<evidence type="ECO:0000256" key="4">
    <source>
        <dbReference type="SAM" id="Phobius"/>
    </source>
</evidence>
<reference evidence="6" key="1">
    <citation type="submission" date="2020-08" db="EMBL/GenBank/DDBJ databases">
        <title>Genome sequencing and assembly of the red palm weevil Rhynchophorus ferrugineus.</title>
        <authorList>
            <person name="Dias G.B."/>
            <person name="Bergman C.M."/>
            <person name="Manee M."/>
        </authorList>
    </citation>
    <scope>NUCLEOTIDE SEQUENCE</scope>
    <source>
        <strain evidence="6">AA-2017</strain>
        <tissue evidence="6">Whole larva</tissue>
    </source>
</reference>
<sequence length="174" mass="20302">MLHINSSIVWFFLSIICLHVIGVWSLLCKCDLCKDDNYTCSTDGYCFTSVQRKKNSDKLIYNYRCLDRKNFLPPEHHRGCESKEAHCCWAADYCNAQIIIDQFQDQESLAQSQGNGRRVCPPTTAPHSKVFFFNESNLSRFFENINQLNTNIRSRYFGCSEGADVFRTSQRWRQ</sequence>
<evidence type="ECO:0000256" key="1">
    <source>
        <dbReference type="ARBA" id="ARBA00004370"/>
    </source>
</evidence>
<evidence type="ECO:0000313" key="6">
    <source>
        <dbReference type="EMBL" id="KAF7283437.1"/>
    </source>
</evidence>
<protein>
    <recommendedName>
        <fullName evidence="5">Activin types I and II receptor domain-containing protein</fullName>
    </recommendedName>
</protein>
<keyword evidence="4" id="KW-0812">Transmembrane</keyword>
<evidence type="ECO:0000259" key="5">
    <source>
        <dbReference type="Pfam" id="PF01064"/>
    </source>
</evidence>
<accession>A0A834IZL3</accession>
<feature type="domain" description="Activin types I and II receptor" evidence="5">
    <location>
        <begin position="27"/>
        <end position="97"/>
    </location>
</feature>
<keyword evidence="3 4" id="KW-0472">Membrane</keyword>
<dbReference type="AlphaFoldDB" id="A0A834IZL3"/>